<dbReference type="InterPro" id="IPR013787">
    <property type="entry name" value="S100_Ca-bd_sub"/>
</dbReference>
<accession>A0AAN8MBQ3</accession>
<dbReference type="GO" id="GO:0005615">
    <property type="term" value="C:extracellular space"/>
    <property type="evidence" value="ECO:0007669"/>
    <property type="project" value="TreeGrafter"/>
</dbReference>
<dbReference type="InterPro" id="IPR011992">
    <property type="entry name" value="EF-hand-dom_pair"/>
</dbReference>
<dbReference type="GO" id="GO:0048306">
    <property type="term" value="F:calcium-dependent protein binding"/>
    <property type="evidence" value="ECO:0007669"/>
    <property type="project" value="TreeGrafter"/>
</dbReference>
<dbReference type="PROSITE" id="PS00018">
    <property type="entry name" value="EF_HAND_1"/>
    <property type="match status" value="1"/>
</dbReference>
<feature type="compositionally biased region" description="Low complexity" evidence="3">
    <location>
        <begin position="124"/>
        <end position="139"/>
    </location>
</feature>
<dbReference type="SMART" id="SM01394">
    <property type="entry name" value="S_100"/>
    <property type="match status" value="1"/>
</dbReference>
<dbReference type="InterPro" id="IPR018247">
    <property type="entry name" value="EF_Hand_1_Ca_BS"/>
</dbReference>
<dbReference type="PANTHER" id="PTHR11639:SF115">
    <property type="entry name" value="S100 CALCIUM-BINDING PROTEIN U-RELATED"/>
    <property type="match status" value="1"/>
</dbReference>
<gene>
    <name evidence="5" type="ORF">J4Q44_G00058710</name>
</gene>
<dbReference type="GO" id="GO:0005509">
    <property type="term" value="F:calcium ion binding"/>
    <property type="evidence" value="ECO:0007669"/>
    <property type="project" value="InterPro"/>
</dbReference>
<organism evidence="5 6">
    <name type="scientific">Coregonus suidteri</name>
    <dbReference type="NCBI Taxonomy" id="861788"/>
    <lineage>
        <taxon>Eukaryota</taxon>
        <taxon>Metazoa</taxon>
        <taxon>Chordata</taxon>
        <taxon>Craniata</taxon>
        <taxon>Vertebrata</taxon>
        <taxon>Euteleostomi</taxon>
        <taxon>Actinopterygii</taxon>
        <taxon>Neopterygii</taxon>
        <taxon>Teleostei</taxon>
        <taxon>Protacanthopterygii</taxon>
        <taxon>Salmoniformes</taxon>
        <taxon>Salmonidae</taxon>
        <taxon>Coregoninae</taxon>
        <taxon>Coregonus</taxon>
    </lineage>
</organism>
<dbReference type="GO" id="GO:0048471">
    <property type="term" value="C:perinuclear region of cytoplasm"/>
    <property type="evidence" value="ECO:0007669"/>
    <property type="project" value="TreeGrafter"/>
</dbReference>
<dbReference type="AlphaFoldDB" id="A0AAN8MBQ3"/>
<keyword evidence="6" id="KW-1185">Reference proteome</keyword>
<dbReference type="EMBL" id="JAGTTL010000004">
    <property type="protein sequence ID" value="KAK6323532.1"/>
    <property type="molecule type" value="Genomic_DNA"/>
</dbReference>
<evidence type="ECO:0000256" key="1">
    <source>
        <dbReference type="ARBA" id="ARBA00022723"/>
    </source>
</evidence>
<feature type="domain" description="EF-hand" evidence="4">
    <location>
        <begin position="75"/>
        <end position="110"/>
    </location>
</feature>
<evidence type="ECO:0000259" key="4">
    <source>
        <dbReference type="PROSITE" id="PS50222"/>
    </source>
</evidence>
<dbReference type="SUPFAM" id="SSF47473">
    <property type="entry name" value="EF-hand"/>
    <property type="match status" value="1"/>
</dbReference>
<evidence type="ECO:0000313" key="6">
    <source>
        <dbReference type="Proteomes" id="UP001356427"/>
    </source>
</evidence>
<keyword evidence="1" id="KW-0479">Metal-binding</keyword>
<feature type="compositionally biased region" description="Low complexity" evidence="3">
    <location>
        <begin position="158"/>
        <end position="175"/>
    </location>
</feature>
<feature type="region of interest" description="Disordered" evidence="3">
    <location>
        <begin position="124"/>
        <end position="208"/>
    </location>
</feature>
<dbReference type="InterPro" id="IPR002048">
    <property type="entry name" value="EF_hand_dom"/>
</dbReference>
<dbReference type="PROSITE" id="PS50222">
    <property type="entry name" value="EF_HAND_2"/>
    <property type="match status" value="1"/>
</dbReference>
<keyword evidence="2" id="KW-0106">Calcium</keyword>
<reference evidence="5 6" key="1">
    <citation type="submission" date="2021-04" db="EMBL/GenBank/DDBJ databases">
        <authorList>
            <person name="De Guttry C."/>
            <person name="Zahm M."/>
            <person name="Klopp C."/>
            <person name="Cabau C."/>
            <person name="Louis A."/>
            <person name="Berthelot C."/>
            <person name="Parey E."/>
            <person name="Roest Crollius H."/>
            <person name="Montfort J."/>
            <person name="Robinson-Rechavi M."/>
            <person name="Bucao C."/>
            <person name="Bouchez O."/>
            <person name="Gislard M."/>
            <person name="Lluch J."/>
            <person name="Milhes M."/>
            <person name="Lampietro C."/>
            <person name="Lopez Roques C."/>
            <person name="Donnadieu C."/>
            <person name="Braasch I."/>
            <person name="Desvignes T."/>
            <person name="Postlethwait J."/>
            <person name="Bobe J."/>
            <person name="Wedekind C."/>
            <person name="Guiguen Y."/>
        </authorList>
    </citation>
    <scope>NUCLEOTIDE SEQUENCE [LARGE SCALE GENOMIC DNA]</scope>
    <source>
        <strain evidence="5">Cs_M1</strain>
        <tissue evidence="5">Blood</tissue>
    </source>
</reference>
<dbReference type="Gene3D" id="1.10.238.10">
    <property type="entry name" value="EF-hand"/>
    <property type="match status" value="1"/>
</dbReference>
<comment type="caution">
    <text evidence="5">The sequence shown here is derived from an EMBL/GenBank/DDBJ whole genome shotgun (WGS) entry which is preliminary data.</text>
</comment>
<evidence type="ECO:0000313" key="5">
    <source>
        <dbReference type="EMBL" id="KAK6323532.1"/>
    </source>
</evidence>
<name>A0AAN8MBQ3_9TELE</name>
<dbReference type="Proteomes" id="UP001356427">
    <property type="component" value="Unassembled WGS sequence"/>
</dbReference>
<protein>
    <recommendedName>
        <fullName evidence="4">EF-hand domain-containing protein</fullName>
    </recommendedName>
</protein>
<evidence type="ECO:0000256" key="3">
    <source>
        <dbReference type="SAM" id="MobiDB-lite"/>
    </source>
</evidence>
<proteinExistence type="predicted"/>
<feature type="compositionally biased region" description="Basic and acidic residues" evidence="3">
    <location>
        <begin position="176"/>
        <end position="193"/>
    </location>
</feature>
<dbReference type="PANTHER" id="PTHR11639">
    <property type="entry name" value="S100 CALCIUM-BINDING PROTEIN"/>
    <property type="match status" value="1"/>
</dbReference>
<sequence>MGLCVRNAGADLWYQSGPVHHPQEVYERERAVMESAIQTVVGVFLKSAKGKESLGGNDFQKLVKSQLHNIMMDTDSSEAVKKMQQGLDANQDGKVNFEEYMKLVGYLATSLSVQCTAAVETPAESAAATTETKSAPAAAEVKEEKAEAEAQPEEAQAEPEAATAVEAPAEAATEAAVEKEKVEEAEKVEKVEDPAPAATEEEKTEEAS</sequence>
<evidence type="ECO:0000256" key="2">
    <source>
        <dbReference type="ARBA" id="ARBA00022837"/>
    </source>
</evidence>